<name>A0A9N9XTU6_PHYSR</name>
<accession>A0A9N9XTU6</accession>
<evidence type="ECO:0000313" key="1">
    <source>
        <dbReference type="EMBL" id="CAG9861770.1"/>
    </source>
</evidence>
<dbReference type="AlphaFoldDB" id="A0A9N9XTU6"/>
<reference evidence="1" key="1">
    <citation type="submission" date="2022-01" db="EMBL/GenBank/DDBJ databases">
        <authorList>
            <person name="King R."/>
        </authorList>
    </citation>
    <scope>NUCLEOTIDE SEQUENCE</scope>
</reference>
<organism evidence="1 2">
    <name type="scientific">Phyllotreta striolata</name>
    <name type="common">Striped flea beetle</name>
    <name type="synonym">Crioceris striolata</name>
    <dbReference type="NCBI Taxonomy" id="444603"/>
    <lineage>
        <taxon>Eukaryota</taxon>
        <taxon>Metazoa</taxon>
        <taxon>Ecdysozoa</taxon>
        <taxon>Arthropoda</taxon>
        <taxon>Hexapoda</taxon>
        <taxon>Insecta</taxon>
        <taxon>Pterygota</taxon>
        <taxon>Neoptera</taxon>
        <taxon>Endopterygota</taxon>
        <taxon>Coleoptera</taxon>
        <taxon>Polyphaga</taxon>
        <taxon>Cucujiformia</taxon>
        <taxon>Chrysomeloidea</taxon>
        <taxon>Chrysomelidae</taxon>
        <taxon>Galerucinae</taxon>
        <taxon>Alticini</taxon>
        <taxon>Phyllotreta</taxon>
    </lineage>
</organism>
<keyword evidence="2" id="KW-1185">Reference proteome</keyword>
<dbReference type="OrthoDB" id="2120499at2759"/>
<dbReference type="Proteomes" id="UP001153712">
    <property type="component" value="Chromosome 4"/>
</dbReference>
<evidence type="ECO:0000313" key="2">
    <source>
        <dbReference type="Proteomes" id="UP001153712"/>
    </source>
</evidence>
<proteinExistence type="predicted"/>
<protein>
    <submittedName>
        <fullName evidence="1">Uncharacterized protein</fullName>
    </submittedName>
</protein>
<dbReference type="EMBL" id="OU900097">
    <property type="protein sequence ID" value="CAG9861770.1"/>
    <property type="molecule type" value="Genomic_DNA"/>
</dbReference>
<gene>
    <name evidence="1" type="ORF">PHYEVI_LOCUS8100</name>
</gene>
<sequence length="190" mass="22091">MVNDKCEQGGKTKSEWDAESLIERCWRPQKETDSRPYLIRDASYRSLLEPDPKCSITRSSYAEPVYDDRPTLGIRKSQMLKQFQAEAEAEIAKERTPEKPTGTYVTNYDCYHRIPGFHPDDKFYMKENELYGKYPLYSTRPPITTVTSFKLKRNADDLSPGITRVFDKNNPFRKCSGFSKPVHEKLDGSW</sequence>